<proteinExistence type="predicted"/>
<evidence type="ECO:0000313" key="3">
    <source>
        <dbReference type="Proteomes" id="UP000288388"/>
    </source>
</evidence>
<evidence type="ECO:0000313" key="2">
    <source>
        <dbReference type="EMBL" id="RVU96384.1"/>
    </source>
</evidence>
<evidence type="ECO:0000259" key="1">
    <source>
        <dbReference type="Pfam" id="PF13274"/>
    </source>
</evidence>
<organism evidence="2 3">
    <name type="scientific">Enterococcus avium</name>
    <name type="common">Streptococcus avium</name>
    <dbReference type="NCBI Taxonomy" id="33945"/>
    <lineage>
        <taxon>Bacteria</taxon>
        <taxon>Bacillati</taxon>
        <taxon>Bacillota</taxon>
        <taxon>Bacilli</taxon>
        <taxon>Lactobacillales</taxon>
        <taxon>Enterococcaceae</taxon>
        <taxon>Enterococcus</taxon>
    </lineage>
</organism>
<protein>
    <submittedName>
        <fullName evidence="2">DUF4065 domain-containing protein</fullName>
    </submittedName>
</protein>
<gene>
    <name evidence="2" type="ORF">EK398_16925</name>
</gene>
<dbReference type="EMBL" id="RYZS01000001">
    <property type="protein sequence ID" value="RVU96384.1"/>
    <property type="molecule type" value="Genomic_DNA"/>
</dbReference>
<accession>A0A2N8PUN5</accession>
<reference evidence="2 3" key="1">
    <citation type="submission" date="2018-12" db="EMBL/GenBank/DDBJ databases">
        <title>A novel vanA-carrying plasmid in a clinical isolate of Enterococcus avium.</title>
        <authorList>
            <person name="Bernasconi O.J."/>
            <person name="Luzzaro F."/>
            <person name="Endimiani A."/>
        </authorList>
    </citation>
    <scope>NUCLEOTIDE SEQUENCE [LARGE SCALE GENOMIC DNA]</scope>
    <source>
        <strain evidence="2 3">LC0559/18</strain>
    </source>
</reference>
<sequence>MWNANQIADWFLVRHSSEMQRDEAIDDNLTQMKLHKLMYYAQGVKLAVDSSRLFDEEMLAWEHGPVIRSVYDRFHGQRELSSIVTEEEIENYSLVADDENSRMVLEAVYEQFGGYSAGQLRNMTHSETPWREAWKSGLGNGIISDETVENYFKENIVEV</sequence>
<comment type="caution">
    <text evidence="2">The sequence shown here is derived from an EMBL/GenBank/DDBJ whole genome shotgun (WGS) entry which is preliminary data.</text>
</comment>
<feature type="domain" description="Antitoxin SocA-like Panacea" evidence="1">
    <location>
        <begin position="34"/>
        <end position="130"/>
    </location>
</feature>
<dbReference type="RefSeq" id="WP_102871771.1">
    <property type="nucleotide sequence ID" value="NZ_JAYEYR010000053.1"/>
</dbReference>
<dbReference type="AlphaFoldDB" id="A0A2N8PUN5"/>
<name>A0A2N8PUN5_ENTAV</name>
<dbReference type="Proteomes" id="UP000288388">
    <property type="component" value="Unassembled WGS sequence"/>
</dbReference>
<dbReference type="InterPro" id="IPR025272">
    <property type="entry name" value="SocA_Panacea"/>
</dbReference>
<dbReference type="Pfam" id="PF13274">
    <property type="entry name" value="SocA_Panacea"/>
    <property type="match status" value="1"/>
</dbReference>